<dbReference type="Pfam" id="PF01451">
    <property type="entry name" value="LMWPc"/>
    <property type="match status" value="1"/>
</dbReference>
<dbReference type="SMART" id="SM00226">
    <property type="entry name" value="LMWPc"/>
    <property type="match status" value="1"/>
</dbReference>
<evidence type="ECO:0000313" key="3">
    <source>
        <dbReference type="EMBL" id="QXN95610.1"/>
    </source>
</evidence>
<keyword evidence="4" id="KW-1185">Reference proteome</keyword>
<dbReference type="CDD" id="cd16345">
    <property type="entry name" value="LMWP_ArsC"/>
    <property type="match status" value="1"/>
</dbReference>
<dbReference type="PANTHER" id="PTHR43428">
    <property type="entry name" value="ARSENATE REDUCTASE"/>
    <property type="match status" value="1"/>
</dbReference>
<organism evidence="3 4">
    <name type="scientific">Nocardia iowensis</name>
    <dbReference type="NCBI Taxonomy" id="204891"/>
    <lineage>
        <taxon>Bacteria</taxon>
        <taxon>Bacillati</taxon>
        <taxon>Actinomycetota</taxon>
        <taxon>Actinomycetes</taxon>
        <taxon>Mycobacteriales</taxon>
        <taxon>Nocardiaceae</taxon>
        <taxon>Nocardia</taxon>
    </lineage>
</organism>
<proteinExistence type="predicted"/>
<evidence type="ECO:0000259" key="2">
    <source>
        <dbReference type="SMART" id="SM00418"/>
    </source>
</evidence>
<dbReference type="InterPro" id="IPR011991">
    <property type="entry name" value="ArsR-like_HTH"/>
</dbReference>
<feature type="domain" description="Phosphotyrosine protein phosphatase I" evidence="1">
    <location>
        <begin position="129"/>
        <end position="262"/>
    </location>
</feature>
<dbReference type="PANTHER" id="PTHR43428:SF1">
    <property type="entry name" value="ARSENATE REDUCTASE"/>
    <property type="match status" value="1"/>
</dbReference>
<name>A0ABX8S4S2_NOCIO</name>
<accession>A0ABX8S4S2</accession>
<dbReference type="Proteomes" id="UP000694257">
    <property type="component" value="Chromosome"/>
</dbReference>
<sequence>MYCRTVTHTKSRKTPTTPPDVLRLTGHPVRWQLLSELAASDRQVRELTKLIGQRQSLTSYHLGQLRDGGLVRMRRSSADKRDAYYSLDLVACRDELAEAGAALHPGLRLVPTVPTPPMASPGRQSRPPVRVLFLCTGNSSRSQMAEALLERLGGARVVAASAGTRPKPVHPNAVRVMHEHGIDIGGRHPKHVSVFADQRFDYVISLCDRAREACVEFPATAVVAHWSMPDPAAEPAVDGSDYPPFAHAANELKTRIHFLLQAIDSAATSVERN</sequence>
<dbReference type="InterPro" id="IPR001845">
    <property type="entry name" value="HTH_ArsR_DNA-bd_dom"/>
</dbReference>
<gene>
    <name evidence="3" type="ORF">KV110_17695</name>
</gene>
<dbReference type="InterPro" id="IPR023485">
    <property type="entry name" value="Ptyr_pPase"/>
</dbReference>
<dbReference type="EMBL" id="CP078145">
    <property type="protein sequence ID" value="QXN95610.1"/>
    <property type="molecule type" value="Genomic_DNA"/>
</dbReference>
<evidence type="ECO:0000259" key="1">
    <source>
        <dbReference type="SMART" id="SM00226"/>
    </source>
</evidence>
<dbReference type="CDD" id="cd00090">
    <property type="entry name" value="HTH_ARSR"/>
    <property type="match status" value="1"/>
</dbReference>
<feature type="domain" description="HTH arsR-type" evidence="2">
    <location>
        <begin position="20"/>
        <end position="98"/>
    </location>
</feature>
<reference evidence="3 4" key="1">
    <citation type="submission" date="2021-07" db="EMBL/GenBank/DDBJ databases">
        <title>Whole Genome Sequence of Nocardia Iowensis.</title>
        <authorList>
            <person name="Lamm A."/>
            <person name="Collins-Fairclough A.M."/>
            <person name="Bunk B."/>
            <person name="Sproer C."/>
        </authorList>
    </citation>
    <scope>NUCLEOTIDE SEQUENCE [LARGE SCALE GENOMIC DNA]</scope>
    <source>
        <strain evidence="3 4">NRRL 5646</strain>
    </source>
</reference>
<dbReference type="Pfam" id="PF01022">
    <property type="entry name" value="HTH_5"/>
    <property type="match status" value="1"/>
</dbReference>
<dbReference type="SMART" id="SM00418">
    <property type="entry name" value="HTH_ARSR"/>
    <property type="match status" value="1"/>
</dbReference>
<protein>
    <submittedName>
        <fullName evidence="3">ArsR family transcriptional regulator</fullName>
    </submittedName>
</protein>
<evidence type="ECO:0000313" key="4">
    <source>
        <dbReference type="Proteomes" id="UP000694257"/>
    </source>
</evidence>